<organism evidence="2 3">
    <name type="scientific">Hypsizygus marmoreus</name>
    <name type="common">White beech mushroom</name>
    <name type="synonym">Agaricus marmoreus</name>
    <dbReference type="NCBI Taxonomy" id="39966"/>
    <lineage>
        <taxon>Eukaryota</taxon>
        <taxon>Fungi</taxon>
        <taxon>Dikarya</taxon>
        <taxon>Basidiomycota</taxon>
        <taxon>Agaricomycotina</taxon>
        <taxon>Agaricomycetes</taxon>
        <taxon>Agaricomycetidae</taxon>
        <taxon>Agaricales</taxon>
        <taxon>Tricholomatineae</taxon>
        <taxon>Lyophyllaceae</taxon>
        <taxon>Hypsizygus</taxon>
    </lineage>
</organism>
<feature type="compositionally biased region" description="Polar residues" evidence="1">
    <location>
        <begin position="15"/>
        <end position="30"/>
    </location>
</feature>
<dbReference type="Proteomes" id="UP000076154">
    <property type="component" value="Unassembled WGS sequence"/>
</dbReference>
<dbReference type="InParanoid" id="A0A369JVN5"/>
<feature type="compositionally biased region" description="Polar residues" evidence="1">
    <location>
        <begin position="45"/>
        <end position="87"/>
    </location>
</feature>
<dbReference type="EMBL" id="LUEZ02000040">
    <property type="protein sequence ID" value="RDB26389.1"/>
    <property type="molecule type" value="Genomic_DNA"/>
</dbReference>
<sequence>MSDEYASTGYKGSLVNDSMTDPTLKPSTKPQKIAKKPSDREGSSDFETGNYPTEGDTTASGGYGSPTNVWSDRAQRGNTKNIGPYQQTDVGLVDQSISGGPLRGKFQDAAQGKDVNARRDYKAQQYVVPQAGEHAKDAGSRGEDQLNPTFDEQNEEEKEL</sequence>
<gene>
    <name evidence="2" type="ORF">Hypma_006225</name>
</gene>
<protein>
    <submittedName>
        <fullName evidence="2">Uncharacterized protein</fullName>
    </submittedName>
</protein>
<dbReference type="OrthoDB" id="3250036at2759"/>
<reference evidence="2" key="1">
    <citation type="submission" date="2018-04" db="EMBL/GenBank/DDBJ databases">
        <title>Whole genome sequencing of Hypsizygus marmoreus.</title>
        <authorList>
            <person name="Choi I.-G."/>
            <person name="Min B."/>
            <person name="Kim J.-G."/>
            <person name="Kim S."/>
            <person name="Oh Y.-L."/>
            <person name="Kong W.-S."/>
            <person name="Park H."/>
            <person name="Jeong J."/>
            <person name="Song E.-S."/>
        </authorList>
    </citation>
    <scope>NUCLEOTIDE SEQUENCE [LARGE SCALE GENOMIC DNA]</scope>
    <source>
        <strain evidence="2">51987-8</strain>
    </source>
</reference>
<feature type="compositionally biased region" description="Basic and acidic residues" evidence="1">
    <location>
        <begin position="133"/>
        <end position="144"/>
    </location>
</feature>
<evidence type="ECO:0000313" key="2">
    <source>
        <dbReference type="EMBL" id="RDB26389.1"/>
    </source>
</evidence>
<evidence type="ECO:0000313" key="3">
    <source>
        <dbReference type="Proteomes" id="UP000076154"/>
    </source>
</evidence>
<evidence type="ECO:0000256" key="1">
    <source>
        <dbReference type="SAM" id="MobiDB-lite"/>
    </source>
</evidence>
<feature type="region of interest" description="Disordered" evidence="1">
    <location>
        <begin position="128"/>
        <end position="160"/>
    </location>
</feature>
<accession>A0A369JVN5</accession>
<name>A0A369JVN5_HYPMA</name>
<dbReference type="AlphaFoldDB" id="A0A369JVN5"/>
<feature type="region of interest" description="Disordered" evidence="1">
    <location>
        <begin position="1"/>
        <end position="87"/>
    </location>
</feature>
<keyword evidence="3" id="KW-1185">Reference proteome</keyword>
<comment type="caution">
    <text evidence="2">The sequence shown here is derived from an EMBL/GenBank/DDBJ whole genome shotgun (WGS) entry which is preliminary data.</text>
</comment>
<proteinExistence type="predicted"/>